<feature type="domain" description="Protein kinase" evidence="23">
    <location>
        <begin position="30"/>
        <end position="283"/>
    </location>
</feature>
<reference evidence="24 25" key="1">
    <citation type="submission" date="2017-12" db="EMBL/GenBank/DDBJ databases">
        <title>Integrating genomic resources of turbot (Scophthalmus maximus) in depth evaluation of genetic and physical mapping variation across individuals.</title>
        <authorList>
            <person name="Martinez P."/>
        </authorList>
    </citation>
    <scope>NUCLEOTIDE SEQUENCE [LARGE SCALE GENOMIC DNA]</scope>
</reference>
<name>A0A2U9BYJ3_SCOMX</name>
<feature type="binding site" evidence="20">
    <location>
        <position position="59"/>
    </location>
    <ligand>
        <name>ATP</name>
        <dbReference type="ChEBI" id="CHEBI:30616"/>
    </ligand>
</feature>
<dbReference type="PROSITE" id="PS00108">
    <property type="entry name" value="PROTEIN_KINASE_ST"/>
    <property type="match status" value="1"/>
</dbReference>
<keyword evidence="11 24" id="KW-0418">Kinase</keyword>
<evidence type="ECO:0000256" key="5">
    <source>
        <dbReference type="ARBA" id="ARBA00022481"/>
    </source>
</evidence>
<comment type="cofactor">
    <cofactor evidence="1">
        <name>Mg(2+)</name>
        <dbReference type="ChEBI" id="CHEBI:18420"/>
    </cofactor>
</comment>
<evidence type="ECO:0000256" key="17">
    <source>
        <dbReference type="ARBA" id="ARBA00054738"/>
    </source>
</evidence>
<comment type="similarity">
    <text evidence="3">Belongs to the protein kinase superfamily. CAMK Ser/Thr protein kinase family.</text>
</comment>
<comment type="catalytic activity">
    <reaction evidence="16">
        <text>L-seryl-[protein] + ATP = O-phospho-L-seryl-[protein] + ADP + H(+)</text>
        <dbReference type="Rhea" id="RHEA:17989"/>
        <dbReference type="Rhea" id="RHEA-COMP:9863"/>
        <dbReference type="Rhea" id="RHEA-COMP:11604"/>
        <dbReference type="ChEBI" id="CHEBI:15378"/>
        <dbReference type="ChEBI" id="CHEBI:29999"/>
        <dbReference type="ChEBI" id="CHEBI:30616"/>
        <dbReference type="ChEBI" id="CHEBI:83421"/>
        <dbReference type="ChEBI" id="CHEBI:456216"/>
        <dbReference type="EC" id="2.7.11.1"/>
    </reaction>
</comment>
<evidence type="ECO:0000256" key="13">
    <source>
        <dbReference type="ARBA" id="ARBA00022842"/>
    </source>
</evidence>
<evidence type="ECO:0000259" key="23">
    <source>
        <dbReference type="PROSITE" id="PS50011"/>
    </source>
</evidence>
<accession>A0A2U9BYJ3</accession>
<evidence type="ECO:0000313" key="25">
    <source>
        <dbReference type="Proteomes" id="UP000246464"/>
    </source>
</evidence>
<keyword evidence="8" id="KW-0808">Transferase</keyword>
<dbReference type="InterPro" id="IPR000719">
    <property type="entry name" value="Prot_kinase_dom"/>
</dbReference>
<evidence type="ECO:0000256" key="15">
    <source>
        <dbReference type="ARBA" id="ARBA00047899"/>
    </source>
</evidence>
<dbReference type="GO" id="GO:0005737">
    <property type="term" value="C:cytoplasm"/>
    <property type="evidence" value="ECO:0007669"/>
    <property type="project" value="TreeGrafter"/>
</dbReference>
<dbReference type="CDD" id="cd14074">
    <property type="entry name" value="STKc_SNRK"/>
    <property type="match status" value="1"/>
</dbReference>
<dbReference type="PANTHER" id="PTHR24346">
    <property type="entry name" value="MAP/MICROTUBULE AFFINITY-REGULATING KINASE"/>
    <property type="match status" value="1"/>
</dbReference>
<dbReference type="SMART" id="SM00220">
    <property type="entry name" value="S_TKc"/>
    <property type="match status" value="1"/>
</dbReference>
<keyword evidence="5" id="KW-0488">Methylation</keyword>
<dbReference type="InterPro" id="IPR011009">
    <property type="entry name" value="Kinase-like_dom_sf"/>
</dbReference>
<dbReference type="FunFam" id="1.10.510.10:FF:000166">
    <property type="entry name" value="SNF-related serine/threonine-protein kinase"/>
    <property type="match status" value="1"/>
</dbReference>
<feature type="region of interest" description="Disordered" evidence="22">
    <location>
        <begin position="285"/>
        <end position="402"/>
    </location>
</feature>
<feature type="compositionally biased region" description="Basic and acidic residues" evidence="22">
    <location>
        <begin position="360"/>
        <end position="377"/>
    </location>
</feature>
<dbReference type="PANTHER" id="PTHR24346:SF44">
    <property type="entry name" value="SET DOMAIN CONTAINING 6"/>
    <property type="match status" value="1"/>
</dbReference>
<dbReference type="PROSITE" id="PS00107">
    <property type="entry name" value="PROTEIN_KINASE_ATP"/>
    <property type="match status" value="1"/>
</dbReference>
<sequence length="445" mass="48999">MDPSGETAAARDGHLEPRCSPGRSDLSGLYHLGRTLGRGHFAVVKLARHVNTGQLVAVKMIDKTKLDVMATSHLLQEVRCMRLVQHPNVVRLYEVIDTPTTLYLVMELAEGGDLYDYILRHEGGVAEGTAKRHFAQIVRAVAYCHQLHVVHRDLKPENVVFFPQQGAVKLTDFGFSNLFQPGTMLATSCGSLAYSAPEILLGEEYDAPAVDIWSLGVILYMLVCGVPPFHETNDSETLVMILDCRYSVPEHVSDDCRALISRMLQKDPRRRATLEEIEAHGWLRDQPIGHGDEPVSRTPEVPPWSLSGLGVPCCRGQPDLTPAEEAKDEETEPNNNTDSKPPPASCARLGLNCAEAGSEGQREPGEPEEGARGDLPADRPAQPHGALGARDEAAPRAEHGKRHSIKLRERLFQFPLCEKALALNMPTHNKPKILPLAQYNCCHVL</sequence>
<evidence type="ECO:0000256" key="10">
    <source>
        <dbReference type="ARBA" id="ARBA00022741"/>
    </source>
</evidence>
<evidence type="ECO:0000256" key="21">
    <source>
        <dbReference type="RuleBase" id="RU000304"/>
    </source>
</evidence>
<keyword evidence="14" id="KW-0539">Nucleus</keyword>
<dbReference type="GO" id="GO:0046872">
    <property type="term" value="F:metal ion binding"/>
    <property type="evidence" value="ECO:0007669"/>
    <property type="project" value="UniProtKB-KW"/>
</dbReference>
<dbReference type="GO" id="GO:0035556">
    <property type="term" value="P:intracellular signal transduction"/>
    <property type="evidence" value="ECO:0007669"/>
    <property type="project" value="TreeGrafter"/>
</dbReference>
<dbReference type="Proteomes" id="UP000246464">
    <property type="component" value="Chromosome 10"/>
</dbReference>
<organism evidence="24 25">
    <name type="scientific">Scophthalmus maximus</name>
    <name type="common">Turbot</name>
    <name type="synonym">Psetta maxima</name>
    <dbReference type="NCBI Taxonomy" id="52904"/>
    <lineage>
        <taxon>Eukaryota</taxon>
        <taxon>Metazoa</taxon>
        <taxon>Chordata</taxon>
        <taxon>Craniata</taxon>
        <taxon>Vertebrata</taxon>
        <taxon>Euteleostomi</taxon>
        <taxon>Actinopterygii</taxon>
        <taxon>Neopterygii</taxon>
        <taxon>Teleostei</taxon>
        <taxon>Neoteleostei</taxon>
        <taxon>Acanthomorphata</taxon>
        <taxon>Carangaria</taxon>
        <taxon>Pleuronectiformes</taxon>
        <taxon>Pleuronectoidei</taxon>
        <taxon>Scophthalmidae</taxon>
        <taxon>Scophthalmus</taxon>
    </lineage>
</organism>
<protein>
    <recommendedName>
        <fullName evidence="18">SNF-related serine/threonine-protein kinase</fullName>
        <ecNumber evidence="4">2.7.11.1</ecNumber>
    </recommendedName>
    <alternativeName>
        <fullName evidence="19">SNF1-related kinase</fullName>
    </alternativeName>
</protein>
<dbReference type="EC" id="2.7.11.1" evidence="4"/>
<proteinExistence type="inferred from homology"/>
<keyword evidence="25" id="KW-1185">Reference proteome</keyword>
<evidence type="ECO:0000313" key="24">
    <source>
        <dbReference type="EMBL" id="AWP08933.1"/>
    </source>
</evidence>
<keyword evidence="9" id="KW-0479">Metal-binding</keyword>
<dbReference type="Pfam" id="PF00069">
    <property type="entry name" value="Pkinase"/>
    <property type="match status" value="1"/>
</dbReference>
<evidence type="ECO:0000256" key="8">
    <source>
        <dbReference type="ARBA" id="ARBA00022679"/>
    </source>
</evidence>
<dbReference type="Gene3D" id="1.10.510.10">
    <property type="entry name" value="Transferase(Phosphotransferase) domain 1"/>
    <property type="match status" value="1"/>
</dbReference>
<dbReference type="FunFam" id="3.30.200.20:FF:000003">
    <property type="entry name" value="Non-specific serine/threonine protein kinase"/>
    <property type="match status" value="1"/>
</dbReference>
<dbReference type="EMBL" id="CP026252">
    <property type="protein sequence ID" value="AWP08933.1"/>
    <property type="molecule type" value="Genomic_DNA"/>
</dbReference>
<keyword evidence="6 21" id="KW-0723">Serine/threonine-protein kinase</keyword>
<comment type="subcellular location">
    <subcellularLocation>
        <location evidence="2">Nucleus</location>
    </subcellularLocation>
</comment>
<evidence type="ECO:0000256" key="1">
    <source>
        <dbReference type="ARBA" id="ARBA00001946"/>
    </source>
</evidence>
<evidence type="ECO:0000256" key="11">
    <source>
        <dbReference type="ARBA" id="ARBA00022777"/>
    </source>
</evidence>
<evidence type="ECO:0000256" key="2">
    <source>
        <dbReference type="ARBA" id="ARBA00004123"/>
    </source>
</evidence>
<feature type="compositionally biased region" description="Basic and acidic residues" evidence="22">
    <location>
        <begin position="389"/>
        <end position="398"/>
    </location>
</feature>
<evidence type="ECO:0000256" key="6">
    <source>
        <dbReference type="ARBA" id="ARBA00022527"/>
    </source>
</evidence>
<evidence type="ECO:0000256" key="3">
    <source>
        <dbReference type="ARBA" id="ARBA00006692"/>
    </source>
</evidence>
<evidence type="ECO:0000256" key="7">
    <source>
        <dbReference type="ARBA" id="ARBA00022553"/>
    </source>
</evidence>
<evidence type="ECO:0000256" key="20">
    <source>
        <dbReference type="PROSITE-ProRule" id="PRU10141"/>
    </source>
</evidence>
<dbReference type="InterPro" id="IPR008271">
    <property type="entry name" value="Ser/Thr_kinase_AS"/>
</dbReference>
<keyword evidence="10 20" id="KW-0547">Nucleotide-binding</keyword>
<evidence type="ECO:0000256" key="12">
    <source>
        <dbReference type="ARBA" id="ARBA00022840"/>
    </source>
</evidence>
<keyword evidence="7" id="KW-0597">Phosphoprotein</keyword>
<dbReference type="GO" id="GO:0004674">
    <property type="term" value="F:protein serine/threonine kinase activity"/>
    <property type="evidence" value="ECO:0007669"/>
    <property type="project" value="UniProtKB-KW"/>
</dbReference>
<dbReference type="InterPro" id="IPR017441">
    <property type="entry name" value="Protein_kinase_ATP_BS"/>
</dbReference>
<keyword evidence="12 20" id="KW-0067">ATP-binding</keyword>
<dbReference type="PROSITE" id="PS50011">
    <property type="entry name" value="PROTEIN_KINASE_DOM"/>
    <property type="match status" value="1"/>
</dbReference>
<dbReference type="GO" id="GO:0005634">
    <property type="term" value="C:nucleus"/>
    <property type="evidence" value="ECO:0007669"/>
    <property type="project" value="UniProtKB-SubCell"/>
</dbReference>
<evidence type="ECO:0000256" key="16">
    <source>
        <dbReference type="ARBA" id="ARBA00048679"/>
    </source>
</evidence>
<gene>
    <name evidence="24" type="ORF">SMAX5B_015410</name>
</gene>
<dbReference type="SUPFAM" id="SSF56112">
    <property type="entry name" value="Protein kinase-like (PK-like)"/>
    <property type="match status" value="1"/>
</dbReference>
<evidence type="ECO:0000256" key="9">
    <source>
        <dbReference type="ARBA" id="ARBA00022723"/>
    </source>
</evidence>
<comment type="function">
    <text evidence="17">May play a role in hematopoietic cell proliferation or differentiation. Potential mediator of neuronal apoptosis.</text>
</comment>
<evidence type="ECO:0000256" key="18">
    <source>
        <dbReference type="ARBA" id="ARBA00074971"/>
    </source>
</evidence>
<comment type="catalytic activity">
    <reaction evidence="15">
        <text>L-threonyl-[protein] + ATP = O-phospho-L-threonyl-[protein] + ADP + H(+)</text>
        <dbReference type="Rhea" id="RHEA:46608"/>
        <dbReference type="Rhea" id="RHEA-COMP:11060"/>
        <dbReference type="Rhea" id="RHEA-COMP:11605"/>
        <dbReference type="ChEBI" id="CHEBI:15378"/>
        <dbReference type="ChEBI" id="CHEBI:30013"/>
        <dbReference type="ChEBI" id="CHEBI:30616"/>
        <dbReference type="ChEBI" id="CHEBI:61977"/>
        <dbReference type="ChEBI" id="CHEBI:456216"/>
        <dbReference type="EC" id="2.7.11.1"/>
    </reaction>
</comment>
<evidence type="ECO:0000256" key="19">
    <source>
        <dbReference type="ARBA" id="ARBA00077142"/>
    </source>
</evidence>
<keyword evidence="13" id="KW-0460">Magnesium</keyword>
<evidence type="ECO:0000256" key="22">
    <source>
        <dbReference type="SAM" id="MobiDB-lite"/>
    </source>
</evidence>
<evidence type="ECO:0000256" key="14">
    <source>
        <dbReference type="ARBA" id="ARBA00023242"/>
    </source>
</evidence>
<evidence type="ECO:0000256" key="4">
    <source>
        <dbReference type="ARBA" id="ARBA00012513"/>
    </source>
</evidence>
<dbReference type="AlphaFoldDB" id="A0A2U9BYJ3"/>
<dbReference type="GO" id="GO:0005524">
    <property type="term" value="F:ATP binding"/>
    <property type="evidence" value="ECO:0007669"/>
    <property type="project" value="UniProtKB-UniRule"/>
</dbReference>